<proteinExistence type="predicted"/>
<feature type="region of interest" description="Disordered" evidence="1">
    <location>
        <begin position="15"/>
        <end position="49"/>
    </location>
</feature>
<dbReference type="InterPro" id="IPR011990">
    <property type="entry name" value="TPR-like_helical_dom_sf"/>
</dbReference>
<gene>
    <name evidence="2" type="ORF">JX265_010017</name>
</gene>
<dbReference type="OrthoDB" id="5308957at2759"/>
<dbReference type="Gene3D" id="1.25.40.10">
    <property type="entry name" value="Tetratricopeptide repeat domain"/>
    <property type="match status" value="1"/>
</dbReference>
<dbReference type="Proteomes" id="UP000829685">
    <property type="component" value="Unassembled WGS sequence"/>
</dbReference>
<dbReference type="EMBL" id="JAFIMR010000032">
    <property type="protein sequence ID" value="KAI1860093.1"/>
    <property type="molecule type" value="Genomic_DNA"/>
</dbReference>
<keyword evidence="3" id="KW-1185">Reference proteome</keyword>
<feature type="compositionally biased region" description="Polar residues" evidence="1">
    <location>
        <begin position="27"/>
        <end position="43"/>
    </location>
</feature>
<evidence type="ECO:0000313" key="2">
    <source>
        <dbReference type="EMBL" id="KAI1860093.1"/>
    </source>
</evidence>
<comment type="caution">
    <text evidence="2">The sequence shown here is derived from an EMBL/GenBank/DDBJ whole genome shotgun (WGS) entry which is preliminary data.</text>
</comment>
<organism evidence="2 3">
    <name type="scientific">Neoarthrinium moseri</name>
    <dbReference type="NCBI Taxonomy" id="1658444"/>
    <lineage>
        <taxon>Eukaryota</taxon>
        <taxon>Fungi</taxon>
        <taxon>Dikarya</taxon>
        <taxon>Ascomycota</taxon>
        <taxon>Pezizomycotina</taxon>
        <taxon>Sordariomycetes</taxon>
        <taxon>Xylariomycetidae</taxon>
        <taxon>Amphisphaeriales</taxon>
        <taxon>Apiosporaceae</taxon>
        <taxon>Neoarthrinium</taxon>
    </lineage>
</organism>
<evidence type="ECO:0000313" key="3">
    <source>
        <dbReference type="Proteomes" id="UP000829685"/>
    </source>
</evidence>
<sequence>MYKYRLGRWNVHKYRSRNSRSPDQDQESSVVIRTQRRQSTNLKSPAYGGNTANSQFTVVLVSGTRGKRGKSRKLMKNHARVSIPEWVSTPDVFCLPEEVIYLSRQLSFGLVALGNWTHEDNLDNPASNKWWGRTITASQLFDQGKFKQAFSTLSPCFDQFTTLLQNPDPGLLQAIYLVVLQLNTQLAEHFLTFAAEMATIKLPARHPLRILMIKLKEAGVQSLRRHAYHILESYVDGLENQLGQSNKGVLLLCENLWDTLDYLSHEKEMHFVDSRTIQERQRSQIERLESSGLVPQAQSAKLSLAFAYDRHEMVEEAEKMNDSVLEWLQSRPKGQHSKAIDRWDSLYLRFVCKEKIGTIEDVTMAGKEYIKVLEEELGPQHKRTITAVGYLQEYYKKRGLVDKAKELDQVLELGSESPG</sequence>
<dbReference type="AlphaFoldDB" id="A0A9P9WF04"/>
<name>A0A9P9WF04_9PEZI</name>
<reference evidence="2" key="1">
    <citation type="submission" date="2021-03" db="EMBL/GenBank/DDBJ databases">
        <title>Revisited historic fungal species revealed as producer of novel bioactive compounds through whole genome sequencing and comparative genomics.</title>
        <authorList>
            <person name="Vignolle G.A."/>
            <person name="Hochenegger N."/>
            <person name="Mach R.L."/>
            <person name="Mach-Aigner A.R."/>
            <person name="Javad Rahimi M."/>
            <person name="Salim K.A."/>
            <person name="Chan C.M."/>
            <person name="Lim L.B.L."/>
            <person name="Cai F."/>
            <person name="Druzhinina I.S."/>
            <person name="U'Ren J.M."/>
            <person name="Derntl C."/>
        </authorList>
    </citation>
    <scope>NUCLEOTIDE SEQUENCE</scope>
    <source>
        <strain evidence="2">TUCIM 5799</strain>
    </source>
</reference>
<evidence type="ECO:0000256" key="1">
    <source>
        <dbReference type="SAM" id="MobiDB-lite"/>
    </source>
</evidence>
<protein>
    <submittedName>
        <fullName evidence="2">Uncharacterized protein</fullName>
    </submittedName>
</protein>
<accession>A0A9P9WF04</accession>